<dbReference type="PANTHER" id="PTHR34501:SF9">
    <property type="entry name" value="MAJOR OUTER MEMBRANE PROTEIN P.IA"/>
    <property type="match status" value="1"/>
</dbReference>
<dbReference type="InterPro" id="IPR023614">
    <property type="entry name" value="Porin_dom_sf"/>
</dbReference>
<evidence type="ECO:0000256" key="3">
    <source>
        <dbReference type="ARBA" id="ARBA00022448"/>
    </source>
</evidence>
<evidence type="ECO:0000256" key="6">
    <source>
        <dbReference type="ARBA" id="ARBA00022729"/>
    </source>
</evidence>
<comment type="subunit">
    <text evidence="2">Homotrimer.</text>
</comment>
<dbReference type="InterPro" id="IPR002299">
    <property type="entry name" value="Porin_Neis"/>
</dbReference>
<name>A0A6S7A6S9_9BURK</name>
<dbReference type="InterPro" id="IPR050298">
    <property type="entry name" value="Gram-neg_bact_OMP"/>
</dbReference>
<dbReference type="GO" id="GO:0009279">
    <property type="term" value="C:cell outer membrane"/>
    <property type="evidence" value="ECO:0007669"/>
    <property type="project" value="UniProtKB-SubCell"/>
</dbReference>
<keyword evidence="6 11" id="KW-0732">Signal</keyword>
<evidence type="ECO:0000256" key="4">
    <source>
        <dbReference type="ARBA" id="ARBA00022452"/>
    </source>
</evidence>
<evidence type="ECO:0000256" key="8">
    <source>
        <dbReference type="ARBA" id="ARBA00023114"/>
    </source>
</evidence>
<keyword evidence="7" id="KW-0406">Ion transport</keyword>
<dbReference type="EMBL" id="CADIJO010000010">
    <property type="protein sequence ID" value="CAB3709836.1"/>
    <property type="molecule type" value="Genomic_DNA"/>
</dbReference>
<dbReference type="InterPro" id="IPR001702">
    <property type="entry name" value="Porin_Gram-ve"/>
</dbReference>
<protein>
    <submittedName>
        <fullName evidence="13">Outer membrane porin protein</fullName>
    </submittedName>
</protein>
<dbReference type="CDD" id="cd00342">
    <property type="entry name" value="gram_neg_porins"/>
    <property type="match status" value="1"/>
</dbReference>
<proteinExistence type="predicted"/>
<keyword evidence="9" id="KW-0472">Membrane</keyword>
<dbReference type="PRINTS" id="PR00182">
    <property type="entry name" value="ECOLNEIPORIN"/>
</dbReference>
<dbReference type="GO" id="GO:0015288">
    <property type="term" value="F:porin activity"/>
    <property type="evidence" value="ECO:0007669"/>
    <property type="project" value="UniProtKB-KW"/>
</dbReference>
<evidence type="ECO:0000313" key="14">
    <source>
        <dbReference type="Proteomes" id="UP000494111"/>
    </source>
</evidence>
<feature type="domain" description="Porin" evidence="12">
    <location>
        <begin position="8"/>
        <end position="351"/>
    </location>
</feature>
<feature type="signal peptide" evidence="11">
    <location>
        <begin position="1"/>
        <end position="20"/>
    </location>
</feature>
<feature type="chain" id="PRO_5028937133" evidence="11">
    <location>
        <begin position="21"/>
        <end position="372"/>
    </location>
</feature>
<keyword evidence="8" id="KW-0626">Porin</keyword>
<evidence type="ECO:0000256" key="5">
    <source>
        <dbReference type="ARBA" id="ARBA00022692"/>
    </source>
</evidence>
<keyword evidence="4" id="KW-1134">Transmembrane beta strand</keyword>
<sequence length="372" mass="39014">MKKTLFVTALFAALSGVAHADTSVTLYGLIDTGVGFQRIKGNDGYKESKVGMTNGVSSGSRWGLRGAEDLGDGLSAVFTLESGFNSANGQSGQSSRLFGRQATVGLKSDSWGLLEFGRQTNIASKYFGAIDPFGASYGQANVGAAFGAANTVRHDNMVQYSTPSFGGFQVGLGYSFNVADTTAAQTGFKTADNTRAITAGVRYVNGPLNVALSYDQLNLANQVAGANDSSPKQWIIGGSYDFEVVKLALAYGQTRDGWFTGQAINAFGSGSTTAKSFGSNVVAKDFKSNSYLVGLSAPIGGASSILASWQRADANNTALTGDDATMNIYSLGYTYNLSKRTNLYALASYATNFAFIDGVKSTVGLVGVRHRF</sequence>
<dbReference type="Gene3D" id="2.40.160.10">
    <property type="entry name" value="Porin"/>
    <property type="match status" value="1"/>
</dbReference>
<dbReference type="GO" id="GO:0034220">
    <property type="term" value="P:monoatomic ion transmembrane transport"/>
    <property type="evidence" value="ECO:0007669"/>
    <property type="project" value="InterPro"/>
</dbReference>
<evidence type="ECO:0000256" key="9">
    <source>
        <dbReference type="ARBA" id="ARBA00023136"/>
    </source>
</evidence>
<dbReference type="Pfam" id="PF13609">
    <property type="entry name" value="Porin_4"/>
    <property type="match status" value="1"/>
</dbReference>
<keyword evidence="5" id="KW-0812">Transmembrane</keyword>
<evidence type="ECO:0000256" key="7">
    <source>
        <dbReference type="ARBA" id="ARBA00023065"/>
    </source>
</evidence>
<dbReference type="RefSeq" id="WP_025135521.1">
    <property type="nucleotide sequence ID" value="NZ_CADIJO010000010.1"/>
</dbReference>
<dbReference type="Proteomes" id="UP000494111">
    <property type="component" value="Unassembled WGS sequence"/>
</dbReference>
<evidence type="ECO:0000256" key="11">
    <source>
        <dbReference type="SAM" id="SignalP"/>
    </source>
</evidence>
<evidence type="ECO:0000313" key="13">
    <source>
        <dbReference type="EMBL" id="CAB3709836.1"/>
    </source>
</evidence>
<dbReference type="AlphaFoldDB" id="A0A6S7A6S9"/>
<evidence type="ECO:0000256" key="2">
    <source>
        <dbReference type="ARBA" id="ARBA00011233"/>
    </source>
</evidence>
<comment type="subcellular location">
    <subcellularLocation>
        <location evidence="1">Cell outer membrane</location>
        <topology evidence="1">Multi-pass membrane protein</topology>
    </subcellularLocation>
</comment>
<dbReference type="SUPFAM" id="SSF56935">
    <property type="entry name" value="Porins"/>
    <property type="match status" value="1"/>
</dbReference>
<evidence type="ECO:0000256" key="1">
    <source>
        <dbReference type="ARBA" id="ARBA00004571"/>
    </source>
</evidence>
<organism evidence="13 14">
    <name type="scientific">Achromobacter deleyi</name>
    <dbReference type="NCBI Taxonomy" id="1353891"/>
    <lineage>
        <taxon>Bacteria</taxon>
        <taxon>Pseudomonadati</taxon>
        <taxon>Pseudomonadota</taxon>
        <taxon>Betaproteobacteria</taxon>
        <taxon>Burkholderiales</taxon>
        <taxon>Alcaligenaceae</taxon>
        <taxon>Achromobacter</taxon>
    </lineage>
</organism>
<dbReference type="PANTHER" id="PTHR34501">
    <property type="entry name" value="PROTEIN YDDL-RELATED"/>
    <property type="match status" value="1"/>
</dbReference>
<dbReference type="InterPro" id="IPR033900">
    <property type="entry name" value="Gram_neg_porin_domain"/>
</dbReference>
<accession>A0A6S7A6S9</accession>
<dbReference type="PRINTS" id="PR00184">
    <property type="entry name" value="NEISSPPORIN"/>
</dbReference>
<keyword evidence="3" id="KW-0813">Transport</keyword>
<reference evidence="13 14" key="1">
    <citation type="submission" date="2020-04" db="EMBL/GenBank/DDBJ databases">
        <authorList>
            <person name="De Canck E."/>
        </authorList>
    </citation>
    <scope>NUCLEOTIDE SEQUENCE [LARGE SCALE GENOMIC DNA]</scope>
    <source>
        <strain evidence="13 14">LMG 3458</strain>
    </source>
</reference>
<evidence type="ECO:0000256" key="10">
    <source>
        <dbReference type="ARBA" id="ARBA00023237"/>
    </source>
</evidence>
<evidence type="ECO:0000259" key="12">
    <source>
        <dbReference type="Pfam" id="PF13609"/>
    </source>
</evidence>
<gene>
    <name evidence="13" type="ORF">LMG3458_03147</name>
</gene>
<keyword evidence="10" id="KW-0998">Cell outer membrane</keyword>
<dbReference type="GO" id="GO:0046930">
    <property type="term" value="C:pore complex"/>
    <property type="evidence" value="ECO:0007669"/>
    <property type="project" value="UniProtKB-KW"/>
</dbReference>